<dbReference type="SUPFAM" id="SSF52540">
    <property type="entry name" value="P-loop containing nucleoside triphosphate hydrolases"/>
    <property type="match status" value="1"/>
</dbReference>
<feature type="domain" description="ABC transporter" evidence="9">
    <location>
        <begin position="663"/>
        <end position="897"/>
    </location>
</feature>
<dbReference type="PRINTS" id="PR00111">
    <property type="entry name" value="ABHYDROLASE"/>
</dbReference>
<dbReference type="Pfam" id="PF00664">
    <property type="entry name" value="ABC_membrane"/>
    <property type="match status" value="1"/>
</dbReference>
<dbReference type="PANTHER" id="PTHR24221">
    <property type="entry name" value="ATP-BINDING CASSETTE SUB-FAMILY B"/>
    <property type="match status" value="1"/>
</dbReference>
<dbReference type="InterPro" id="IPR027417">
    <property type="entry name" value="P-loop_NTPase"/>
</dbReference>
<dbReference type="Pfam" id="PF00005">
    <property type="entry name" value="ABC_tran"/>
    <property type="match status" value="1"/>
</dbReference>
<evidence type="ECO:0000313" key="11">
    <source>
        <dbReference type="EMBL" id="GHI24288.1"/>
    </source>
</evidence>
<dbReference type="InterPro" id="IPR017871">
    <property type="entry name" value="ABC_transporter-like_CS"/>
</dbReference>
<dbReference type="Pfam" id="PF00561">
    <property type="entry name" value="Abhydrolase_1"/>
    <property type="match status" value="1"/>
</dbReference>
<organism evidence="11 12">
    <name type="scientific">Streptomyces hydrogenans</name>
    <dbReference type="NCBI Taxonomy" id="1873719"/>
    <lineage>
        <taxon>Bacteria</taxon>
        <taxon>Bacillati</taxon>
        <taxon>Actinomycetota</taxon>
        <taxon>Actinomycetes</taxon>
        <taxon>Kitasatosporales</taxon>
        <taxon>Streptomycetaceae</taxon>
        <taxon>Streptomyces</taxon>
    </lineage>
</organism>
<reference evidence="11" key="1">
    <citation type="submission" date="2024-05" db="EMBL/GenBank/DDBJ databases">
        <title>Whole genome shotgun sequence of Streptomyces hydrogenans NBRC 13475.</title>
        <authorList>
            <person name="Komaki H."/>
            <person name="Tamura T."/>
        </authorList>
    </citation>
    <scope>NUCLEOTIDE SEQUENCE</scope>
    <source>
        <strain evidence="11">NBRC 13475</strain>
    </source>
</reference>
<keyword evidence="4" id="KW-0067">ATP-binding</keyword>
<comment type="caution">
    <text evidence="11">The sequence shown here is derived from an EMBL/GenBank/DDBJ whole genome shotgun (WGS) entry which is preliminary data.</text>
</comment>
<evidence type="ECO:0000256" key="6">
    <source>
        <dbReference type="ARBA" id="ARBA00023136"/>
    </source>
</evidence>
<dbReference type="InterPro" id="IPR000073">
    <property type="entry name" value="AB_hydrolase_1"/>
</dbReference>
<evidence type="ECO:0000256" key="2">
    <source>
        <dbReference type="ARBA" id="ARBA00022692"/>
    </source>
</evidence>
<dbReference type="InterPro" id="IPR003439">
    <property type="entry name" value="ABC_transporter-like_ATP-bd"/>
</dbReference>
<feature type="transmembrane region" description="Helical" evidence="8">
    <location>
        <begin position="380"/>
        <end position="401"/>
    </location>
</feature>
<proteinExistence type="predicted"/>
<evidence type="ECO:0000259" key="10">
    <source>
        <dbReference type="PROSITE" id="PS50929"/>
    </source>
</evidence>
<accession>A0ABQ3PGZ6</accession>
<feature type="transmembrane region" description="Helical" evidence="8">
    <location>
        <begin position="486"/>
        <end position="505"/>
    </location>
</feature>
<evidence type="ECO:0000256" key="4">
    <source>
        <dbReference type="ARBA" id="ARBA00022840"/>
    </source>
</evidence>
<dbReference type="InterPro" id="IPR003593">
    <property type="entry name" value="AAA+_ATPase"/>
</dbReference>
<evidence type="ECO:0000256" key="8">
    <source>
        <dbReference type="SAM" id="Phobius"/>
    </source>
</evidence>
<dbReference type="SUPFAM" id="SSF53474">
    <property type="entry name" value="alpha/beta-Hydrolases"/>
    <property type="match status" value="1"/>
</dbReference>
<evidence type="ECO:0000256" key="3">
    <source>
        <dbReference type="ARBA" id="ARBA00022741"/>
    </source>
</evidence>
<dbReference type="PROSITE" id="PS50893">
    <property type="entry name" value="ABC_TRANSPORTER_2"/>
    <property type="match status" value="1"/>
</dbReference>
<dbReference type="Proteomes" id="UP001052739">
    <property type="component" value="Unassembled WGS sequence"/>
</dbReference>
<comment type="subcellular location">
    <subcellularLocation>
        <location evidence="1">Cell membrane</location>
        <topology evidence="1">Multi-pass membrane protein</topology>
    </subcellularLocation>
</comment>
<evidence type="ECO:0000256" key="1">
    <source>
        <dbReference type="ARBA" id="ARBA00004651"/>
    </source>
</evidence>
<dbReference type="PROSITE" id="PS00211">
    <property type="entry name" value="ABC_TRANSPORTER_1"/>
    <property type="match status" value="1"/>
</dbReference>
<evidence type="ECO:0000259" key="9">
    <source>
        <dbReference type="PROSITE" id="PS50893"/>
    </source>
</evidence>
<feature type="region of interest" description="Disordered" evidence="7">
    <location>
        <begin position="280"/>
        <end position="305"/>
    </location>
</feature>
<dbReference type="SMART" id="SM00382">
    <property type="entry name" value="AAA"/>
    <property type="match status" value="1"/>
</dbReference>
<keyword evidence="6 8" id="KW-0472">Membrane</keyword>
<gene>
    <name evidence="11" type="ORF">Shyd_56590</name>
</gene>
<dbReference type="InterPro" id="IPR011527">
    <property type="entry name" value="ABC1_TM_dom"/>
</dbReference>
<dbReference type="PROSITE" id="PS50929">
    <property type="entry name" value="ABC_TM1F"/>
    <property type="match status" value="1"/>
</dbReference>
<evidence type="ECO:0000313" key="12">
    <source>
        <dbReference type="Proteomes" id="UP001052739"/>
    </source>
</evidence>
<dbReference type="SUPFAM" id="SSF90123">
    <property type="entry name" value="ABC transporter transmembrane region"/>
    <property type="match status" value="1"/>
</dbReference>
<feature type="transmembrane region" description="Helical" evidence="8">
    <location>
        <begin position="342"/>
        <end position="360"/>
    </location>
</feature>
<evidence type="ECO:0000256" key="7">
    <source>
        <dbReference type="SAM" id="MobiDB-lite"/>
    </source>
</evidence>
<keyword evidence="2 8" id="KW-0812">Transmembrane</keyword>
<feature type="domain" description="ABC transmembrane type-1" evidence="10">
    <location>
        <begin position="351"/>
        <end position="629"/>
    </location>
</feature>
<keyword evidence="3" id="KW-0547">Nucleotide-binding</keyword>
<dbReference type="PANTHER" id="PTHR24221:SF654">
    <property type="entry name" value="ATP-BINDING CASSETTE SUB-FAMILY B MEMBER 6"/>
    <property type="match status" value="1"/>
</dbReference>
<feature type="transmembrane region" description="Helical" evidence="8">
    <location>
        <begin position="461"/>
        <end position="480"/>
    </location>
</feature>
<dbReference type="InterPro" id="IPR029058">
    <property type="entry name" value="AB_hydrolase_fold"/>
</dbReference>
<protein>
    <recommendedName>
        <fullName evidence="13">ABC transporter ATP-binding protein</fullName>
    </recommendedName>
</protein>
<evidence type="ECO:0000256" key="5">
    <source>
        <dbReference type="ARBA" id="ARBA00022989"/>
    </source>
</evidence>
<dbReference type="InterPro" id="IPR036640">
    <property type="entry name" value="ABC1_TM_sf"/>
</dbReference>
<dbReference type="EMBL" id="BNDW01000047">
    <property type="protein sequence ID" value="GHI24288.1"/>
    <property type="molecule type" value="Genomic_DNA"/>
</dbReference>
<dbReference type="Gene3D" id="1.20.1560.10">
    <property type="entry name" value="ABC transporter type 1, transmembrane domain"/>
    <property type="match status" value="1"/>
</dbReference>
<keyword evidence="12" id="KW-1185">Reference proteome</keyword>
<dbReference type="InterPro" id="IPR039421">
    <property type="entry name" value="Type_1_exporter"/>
</dbReference>
<dbReference type="Gene3D" id="3.40.50.300">
    <property type="entry name" value="P-loop containing nucleotide triphosphate hydrolases"/>
    <property type="match status" value="1"/>
</dbReference>
<sequence>MAGVVAHRAVLGDGRPTLPYAETGRPGNGPPLVLVHGYADSWWTWEPMLRAMPAVLHAYAPTQRGHGDAGKPEEGYLPEDFADDLVAFLDHLGIERAVLVGGSSGGVQARIVAGRRPDRVAGLVLLGVPALLADKPGVTGFWEAVRALEDPVDRAFAAEFTRGLVVGRVAPGFLETVVDESLKAPARVWRETLRGLLETDLAATLTGILVPTLVVWGDQDPLLTRSDQQLILDAIPDSRLLVHEGAGHVVYWEDPDRVVRELAAFAPARAAPLTVRPPVRARPENPWTGAPALRHTPSPNVSERRRKVVMGTSEQRDGGPGKGSVRLALRHYGGELVRLRRVAVPALLLPALGNIGIQYLAPLVVAKLVGRVADGGPTTFSAVLPYALVFAAVLLLGEALWRVGFHCLNRLDARGIEHLYVVGMDELLAKDAAFFHDNFAGSLTKRVISFASRFEDFVDTLTFQVMGSLVPLLFASVVLWQYDPTLVVGLLVMIALTGFCVFPLVRRRQRIVADREKAIARVSGHVADVLTNMDSVRSFAAERREADEHRSRVAESRRITLRSWDYGNLRIDTLVAPLSVLTNVLGLVLALMLGAGERGVEAIIVAFTYYANATRIMFEFNQIYRRLESSMTEAAQFTELLLEPPTVLDPPAPEALAGRSGAVRFEGVHFAHRGAKPLFEGLDLDVPDGTKVGFVGRSGGGKTTLTRLLLRMTDVDGGRILIGGQDISRMRQSDLRGLIASVPQDPAMFHRTLRENIAFARPGATEAEVRRAAEAAHVTEFADALPEGFDTLVGERGVKLSGGQRQRVALARAILRDAPVLLLDEATSALDSESELLVQDALWRLMEGRTALVVAHRLSTVAGMDRLVVLDRGRIVEQGGHHELLAADGTYAKLWRHQSGGFLEGAGADGDRTSPEATVSR</sequence>
<name>A0ABQ3PGZ6_9ACTN</name>
<dbReference type="RefSeq" id="WP_308076699.1">
    <property type="nucleotide sequence ID" value="NZ_BNDW01000047.1"/>
</dbReference>
<keyword evidence="5 8" id="KW-1133">Transmembrane helix</keyword>
<dbReference type="CDD" id="cd07346">
    <property type="entry name" value="ABC_6TM_exporters"/>
    <property type="match status" value="1"/>
</dbReference>
<feature type="transmembrane region" description="Helical" evidence="8">
    <location>
        <begin position="574"/>
        <end position="593"/>
    </location>
</feature>
<dbReference type="Gene3D" id="3.40.50.1820">
    <property type="entry name" value="alpha/beta hydrolase"/>
    <property type="match status" value="1"/>
</dbReference>
<evidence type="ECO:0008006" key="13">
    <source>
        <dbReference type="Google" id="ProtNLM"/>
    </source>
</evidence>